<evidence type="ECO:0000256" key="1">
    <source>
        <dbReference type="ARBA" id="ARBA00024322"/>
    </source>
</evidence>
<name>A0A259U2P3_9BACT</name>
<dbReference type="RefSeq" id="WP_179271209.1">
    <property type="nucleotide sequence ID" value="NZ_MQWB01000001.1"/>
</dbReference>
<dbReference type="InterPro" id="IPR036677">
    <property type="entry name" value="EutN_CcmL_sf"/>
</dbReference>
<dbReference type="SUPFAM" id="SSF159133">
    <property type="entry name" value="EutN/CcmL-like"/>
    <property type="match status" value="1"/>
</dbReference>
<keyword evidence="2" id="KW-1283">Bacterial microcompartment</keyword>
<dbReference type="GO" id="GO:0031469">
    <property type="term" value="C:bacterial microcompartment"/>
    <property type="evidence" value="ECO:0007669"/>
    <property type="project" value="UniProtKB-SubCell"/>
</dbReference>
<dbReference type="Pfam" id="PF03319">
    <property type="entry name" value="EutN_CcmL"/>
    <property type="match status" value="1"/>
</dbReference>
<dbReference type="AlphaFoldDB" id="A0A259U2P3"/>
<evidence type="ECO:0000256" key="2">
    <source>
        <dbReference type="ARBA" id="ARBA00024446"/>
    </source>
</evidence>
<comment type="subcellular location">
    <subcellularLocation>
        <location evidence="1">Bacterial microcompartment</location>
    </subcellularLocation>
</comment>
<dbReference type="InterPro" id="IPR004992">
    <property type="entry name" value="EutN_CcmL"/>
</dbReference>
<reference evidence="3 4" key="1">
    <citation type="submission" date="2016-11" db="EMBL/GenBank/DDBJ databases">
        <title>Study of marine rhodopsin-containing bacteria.</title>
        <authorList>
            <person name="Yoshizawa S."/>
            <person name="Kumagai Y."/>
            <person name="Kogure K."/>
        </authorList>
    </citation>
    <scope>NUCLEOTIDE SEQUENCE [LARGE SCALE GENOMIC DNA]</scope>
    <source>
        <strain evidence="3 4">SG-29</strain>
    </source>
</reference>
<dbReference type="PANTHER" id="PTHR36539">
    <property type="entry name" value="ETHANOLAMINE UTILIZATION PROTEIN EUTN"/>
    <property type="match status" value="1"/>
</dbReference>
<evidence type="ECO:0008006" key="5">
    <source>
        <dbReference type="Google" id="ProtNLM"/>
    </source>
</evidence>
<dbReference type="CDD" id="cd01614">
    <property type="entry name" value="EutN_CcmL"/>
    <property type="match status" value="1"/>
</dbReference>
<sequence length="91" mass="9432">MTIGHVIGSIWATRKDASVEGKRMLLVQPLRADGSPKGRPTAALDTCDAGPGDRVLFVTSAEASLPFVATQPLTAADATIVAVVDRVDTGE</sequence>
<evidence type="ECO:0000313" key="4">
    <source>
        <dbReference type="Proteomes" id="UP000216446"/>
    </source>
</evidence>
<protein>
    <recommendedName>
        <fullName evidence="5">Ethanolamine utilization protein EutN</fullName>
    </recommendedName>
</protein>
<organism evidence="3 4">
    <name type="scientific">Rubricoccus marinus</name>
    <dbReference type="NCBI Taxonomy" id="716817"/>
    <lineage>
        <taxon>Bacteria</taxon>
        <taxon>Pseudomonadati</taxon>
        <taxon>Rhodothermota</taxon>
        <taxon>Rhodothermia</taxon>
        <taxon>Rhodothermales</taxon>
        <taxon>Rubricoccaceae</taxon>
        <taxon>Rubricoccus</taxon>
    </lineage>
</organism>
<comment type="caution">
    <text evidence="3">The sequence shown here is derived from an EMBL/GenBank/DDBJ whole genome shotgun (WGS) entry which is preliminary data.</text>
</comment>
<proteinExistence type="predicted"/>
<keyword evidence="4" id="KW-1185">Reference proteome</keyword>
<evidence type="ECO:0000313" key="3">
    <source>
        <dbReference type="EMBL" id="OZC04108.1"/>
    </source>
</evidence>
<accession>A0A259U2P3</accession>
<gene>
    <name evidence="3" type="ORF">BSZ36_14630</name>
</gene>
<dbReference type="InParanoid" id="A0A259U2P3"/>
<dbReference type="EMBL" id="MQWB01000001">
    <property type="protein sequence ID" value="OZC04108.1"/>
    <property type="molecule type" value="Genomic_DNA"/>
</dbReference>
<dbReference type="Proteomes" id="UP000216446">
    <property type="component" value="Unassembled WGS sequence"/>
</dbReference>
<dbReference type="Gene3D" id="2.40.50.220">
    <property type="entry name" value="EutN/Ccml"/>
    <property type="match status" value="1"/>
</dbReference>
<dbReference type="PROSITE" id="PS51932">
    <property type="entry name" value="BMV"/>
    <property type="match status" value="1"/>
</dbReference>